<dbReference type="AlphaFoldDB" id="A0AAV6U0Q7"/>
<feature type="compositionally biased region" description="Polar residues" evidence="1">
    <location>
        <begin position="83"/>
        <end position="97"/>
    </location>
</feature>
<feature type="region of interest" description="Disordered" evidence="1">
    <location>
        <begin position="962"/>
        <end position="987"/>
    </location>
</feature>
<evidence type="ECO:0000256" key="1">
    <source>
        <dbReference type="SAM" id="MobiDB-lite"/>
    </source>
</evidence>
<dbReference type="Proteomes" id="UP000827092">
    <property type="component" value="Unassembled WGS sequence"/>
</dbReference>
<feature type="compositionally biased region" description="Low complexity" evidence="1">
    <location>
        <begin position="600"/>
        <end position="612"/>
    </location>
</feature>
<feature type="region of interest" description="Disordered" evidence="1">
    <location>
        <begin position="512"/>
        <end position="542"/>
    </location>
</feature>
<feature type="compositionally biased region" description="Low complexity" evidence="1">
    <location>
        <begin position="755"/>
        <end position="766"/>
    </location>
</feature>
<organism evidence="2 3">
    <name type="scientific">Oedothorax gibbosus</name>
    <dbReference type="NCBI Taxonomy" id="931172"/>
    <lineage>
        <taxon>Eukaryota</taxon>
        <taxon>Metazoa</taxon>
        <taxon>Ecdysozoa</taxon>
        <taxon>Arthropoda</taxon>
        <taxon>Chelicerata</taxon>
        <taxon>Arachnida</taxon>
        <taxon>Araneae</taxon>
        <taxon>Araneomorphae</taxon>
        <taxon>Entelegynae</taxon>
        <taxon>Araneoidea</taxon>
        <taxon>Linyphiidae</taxon>
        <taxon>Erigoninae</taxon>
        <taxon>Oedothorax</taxon>
    </lineage>
</organism>
<gene>
    <name evidence="2" type="ORF">JTE90_022925</name>
</gene>
<feature type="compositionally biased region" description="Polar residues" evidence="1">
    <location>
        <begin position="975"/>
        <end position="987"/>
    </location>
</feature>
<evidence type="ECO:0000313" key="2">
    <source>
        <dbReference type="EMBL" id="KAG8178042.1"/>
    </source>
</evidence>
<comment type="caution">
    <text evidence="2">The sequence shown here is derived from an EMBL/GenBank/DDBJ whole genome shotgun (WGS) entry which is preliminary data.</text>
</comment>
<feature type="region of interest" description="Disordered" evidence="1">
    <location>
        <begin position="853"/>
        <end position="899"/>
    </location>
</feature>
<feature type="compositionally biased region" description="Basic and acidic residues" evidence="1">
    <location>
        <begin position="520"/>
        <end position="530"/>
    </location>
</feature>
<feature type="region of interest" description="Disordered" evidence="1">
    <location>
        <begin position="795"/>
        <end position="822"/>
    </location>
</feature>
<feature type="compositionally biased region" description="Basic residues" evidence="1">
    <location>
        <begin position="861"/>
        <end position="878"/>
    </location>
</feature>
<feature type="compositionally biased region" description="Polar residues" evidence="1">
    <location>
        <begin position="394"/>
        <end position="415"/>
    </location>
</feature>
<feature type="compositionally biased region" description="Basic and acidic residues" evidence="1">
    <location>
        <begin position="32"/>
        <end position="46"/>
    </location>
</feature>
<evidence type="ECO:0000313" key="3">
    <source>
        <dbReference type="Proteomes" id="UP000827092"/>
    </source>
</evidence>
<reference evidence="2 3" key="1">
    <citation type="journal article" date="2022" name="Nat. Ecol. Evol.">
        <title>A masculinizing supergene underlies an exaggerated male reproductive morph in a spider.</title>
        <authorList>
            <person name="Hendrickx F."/>
            <person name="De Corte Z."/>
            <person name="Sonet G."/>
            <person name="Van Belleghem S.M."/>
            <person name="Kostlbacher S."/>
            <person name="Vangestel C."/>
        </authorList>
    </citation>
    <scope>NUCLEOTIDE SEQUENCE [LARGE SCALE GENOMIC DNA]</scope>
    <source>
        <strain evidence="2">W744_W776</strain>
    </source>
</reference>
<feature type="region of interest" description="Disordered" evidence="1">
    <location>
        <begin position="592"/>
        <end position="615"/>
    </location>
</feature>
<feature type="compositionally biased region" description="Basic residues" evidence="1">
    <location>
        <begin position="1"/>
        <end position="11"/>
    </location>
</feature>
<feature type="compositionally biased region" description="Polar residues" evidence="1">
    <location>
        <begin position="12"/>
        <end position="21"/>
    </location>
</feature>
<feature type="compositionally biased region" description="Low complexity" evidence="1">
    <location>
        <begin position="672"/>
        <end position="681"/>
    </location>
</feature>
<sequence>MNNKPPFKKRCLTTSHGNSNRKCLAKTKRKLPKDVKENESDEEARMSLRKVTTYKKRKASPKNITLQKKLSKLDSKKQKRQTSTKNRNQGNKSQNSLLPLPSKPTVQNSNLKQGKFLKTSIVDGFSTSFDVSKNEDSLKNTEQHTEHYCREPYLYDDFESQWSEEYAAFQNNKYVVKTYSRTKPYVIASTKSGFHITETEDIFSDQETEVSEKCMPRGSSGTNSDVSDLSDSCSTSLNLNKSIRTYSQIKPSETPSISAAQSDVPRFKPQDISNKNIVKPRLSSSKRSTLKKQTLLLNVEDETCSLKMQPKPYASTYIDSDVVKVYSKECPNAESQNISDSNLDVFLPKKISQKLQKQELYKEKKQAIKRTKPSIKFSSETPLNTEQRRKVKAESQNAALSSSPNVRPNNSISRMQKSKSALKKKHVNVRSKISLDEPSEISLTKSMSNTETLLENLSEDNTRNQTIETQISNPDALESNISSDNEVIDVVPQIKHVSKTYSRNYGSLCEPNKTKVSRNSPEHTKEEVKEMTALSTQASKRKSKKIVYPENIAHEIESLRTASSSKTLKTKASEKIISKCTIVPRLQLSVKSVNKATPTSSKRSNKNNSAKNIVPELQLCAKPVNKPKKSPTKLRKWDAHKNAEILPILEKKDETYSSNFEATNDKKKKETLSSSVLKSSSIFQQDDEKKFSSKNVVPKQQLGVKSVNKPKTNSPKPKRKNTRKNRKVVPMLDRADETYYPDFEESTNDKEKNENLGSSELENSSKIQQDDKEICNLRLNTKQMKQSKCSVDSHISSEVSESKDFESLNVQNSETQPKKKIIQHKKSVVSKLVVNNSSINDCDSSSVKINAISPIENPNQRKSKRVSASKPIPRKRKKVSDSKQLDNEQQTSPINSSTDATDFDFLPMIIESCRNNLKMVVSTADTFRRLSRRQTLTEKDFIKALAIHNWWHEDSDCDSVANKMDSKTDRDEENPSSIECQGQWLNG</sequence>
<feature type="compositionally biased region" description="Basic residues" evidence="1">
    <location>
        <begin position="416"/>
        <end position="427"/>
    </location>
</feature>
<feature type="region of interest" description="Disordered" evidence="1">
    <location>
        <begin position="1"/>
        <end position="111"/>
    </location>
</feature>
<dbReference type="EMBL" id="JAFNEN010000722">
    <property type="protein sequence ID" value="KAG8178042.1"/>
    <property type="molecule type" value="Genomic_DNA"/>
</dbReference>
<feature type="region of interest" description="Disordered" evidence="1">
    <location>
        <begin position="394"/>
        <end position="427"/>
    </location>
</feature>
<feature type="compositionally biased region" description="Basic residues" evidence="1">
    <location>
        <begin position="716"/>
        <end position="727"/>
    </location>
</feature>
<proteinExistence type="predicted"/>
<name>A0AAV6U0Q7_9ARAC</name>
<feature type="region of interest" description="Disordered" evidence="1">
    <location>
        <begin position="660"/>
        <end position="767"/>
    </location>
</feature>
<accession>A0AAV6U0Q7</accession>
<keyword evidence="3" id="KW-1185">Reference proteome</keyword>
<protein>
    <submittedName>
        <fullName evidence="2">Uncharacterized protein</fullName>
    </submittedName>
</protein>
<feature type="compositionally biased region" description="Polar residues" evidence="1">
    <location>
        <begin position="887"/>
        <end position="899"/>
    </location>
</feature>